<evidence type="ECO:0000313" key="2">
    <source>
        <dbReference type="Proteomes" id="UP001230005"/>
    </source>
</evidence>
<accession>A0ABT9ZSB1</accession>
<gene>
    <name evidence="1" type="ORF">J2S74_001494</name>
</gene>
<keyword evidence="2" id="KW-1185">Reference proteome</keyword>
<dbReference type="Proteomes" id="UP001230005">
    <property type="component" value="Unassembled WGS sequence"/>
</dbReference>
<evidence type="ECO:0000313" key="1">
    <source>
        <dbReference type="EMBL" id="MDQ0254121.1"/>
    </source>
</evidence>
<name>A0ABT9ZSB1_9BACI</name>
<protein>
    <submittedName>
        <fullName evidence="1">Uncharacterized protein</fullName>
    </submittedName>
</protein>
<comment type="caution">
    <text evidence="1">The sequence shown here is derived from an EMBL/GenBank/DDBJ whole genome shotgun (WGS) entry which is preliminary data.</text>
</comment>
<reference evidence="1 2" key="1">
    <citation type="submission" date="2023-07" db="EMBL/GenBank/DDBJ databases">
        <title>Genomic Encyclopedia of Type Strains, Phase IV (KMG-IV): sequencing the most valuable type-strain genomes for metagenomic binning, comparative biology and taxonomic classification.</title>
        <authorList>
            <person name="Goeker M."/>
        </authorList>
    </citation>
    <scope>NUCLEOTIDE SEQUENCE [LARGE SCALE GENOMIC DNA]</scope>
    <source>
        <strain evidence="1 2">DSM 9768</strain>
    </source>
</reference>
<sequence length="344" mass="40133">MTAMSLRIEGEYWDFLIKYNKLFLWNFEGEIEIYNWEEILREISHKYGDFIYSLYNGSMINQIIKEKDITGHYNDIYLSRFDLDRYLDKKELTPTGDVITSINSYNENILINTDDGLFISFLNDMGKFEKITDMPFYNISVGTYGKVALAGGEEGVFELLLPINNLNKNYKGYKEGFRNIIKKHSNRTSWVKNNIYSSSYIEEFILNPMNTNEIIYGEDQIYKYSAKEEITKVTWVNNNKIYRKLNSSTLEEVTILDSENEELNFKSRTLNFQGWKGEIIAGAGAAYGTIVECENALVVIFKDKSVMNIPGEVVRWKSYKSKERYSNILGIIYDEELVLTAFNY</sequence>
<dbReference type="RefSeq" id="WP_307323617.1">
    <property type="nucleotide sequence ID" value="NZ_JAUSUG010000004.1"/>
</dbReference>
<dbReference type="EMBL" id="JAUSUG010000004">
    <property type="protein sequence ID" value="MDQ0254121.1"/>
    <property type="molecule type" value="Genomic_DNA"/>
</dbReference>
<organism evidence="1 2">
    <name type="scientific">Evansella vedderi</name>
    <dbReference type="NCBI Taxonomy" id="38282"/>
    <lineage>
        <taxon>Bacteria</taxon>
        <taxon>Bacillati</taxon>
        <taxon>Bacillota</taxon>
        <taxon>Bacilli</taxon>
        <taxon>Bacillales</taxon>
        <taxon>Bacillaceae</taxon>
        <taxon>Evansella</taxon>
    </lineage>
</organism>
<proteinExistence type="predicted"/>